<feature type="region of interest" description="Disordered" evidence="1">
    <location>
        <begin position="642"/>
        <end position="667"/>
    </location>
</feature>
<accession>A0ABT7CV29</accession>
<feature type="domain" description="DUF4099" evidence="3">
    <location>
        <begin position="138"/>
        <end position="206"/>
    </location>
</feature>
<feature type="compositionally biased region" description="Low complexity" evidence="1">
    <location>
        <begin position="543"/>
        <end position="553"/>
    </location>
</feature>
<proteinExistence type="predicted"/>
<sequence length="918" mass="102321">MDTQDSKASNVSGNEGTQNNSSSQTQVKSEKKEKVRKTNEENLDINSSEKKKEKLTIESTQTLNIANQGIEAKNVVSKNTSIRNEVEKSEVGKIEGSKLEAGEKQRVDKTNTTTVEVKDKSESIESKVDSNSSNSFSLKDIPTRSLSKAGISVHELIKEGHAEKILQGESTKVNNLVLNTGKKKVSYNGTLKLERDKEGNTTLKIVPEKPGFFERVLIALGLKKTLPESSREEIILKSESAEKKIGQRMDAVLAWKLHNWLENKVKIDQLKKQGQNSTEKDINEKKYVKESLNTKSLNVDSSKLSQTQKMMEPVIKSGAAIPNDTLTQKFKEDSKAEVKQVASQKKGVDKNEPDPKSLSVNGKPGTSKNEDIKTESSIISSTNKDSKEEKNSEQQENNVKNGKLDENAQISKQTIKDQGKKRNPILSIDYLNHRSILGNFMENFAKNFALIKKDKKEKTSKSSKKENKEGKVKSEKVREKTLIGADFKKPSKESLANLKYDPSRKSTDQLLKHTQQNKEGQHTGQALNSGKGFEKDEKVKNGTSQVSTSQVSTIHVNSIKPDINELKQNASSQVILTPSLDEKKPSVKLEGGNVRMKDADLKSAASDKLDTDYVKSYQLRSFQLTTSKPILEKSLLSELNQKESNSNSILKPQSTAKVDSLERNSDSKVNLKDSNTLTYTGKDGKTVTFPGSLDLQEKPDGKIVLKITLDQNAILHQMRSPKDISQLRVERSMDTEKPVIERNVASIRNVKSSPDLLTPKTDNSIEEIAAEKQPIIVKSDEMFTEQKQKLTQKIWERKVTITDLAKKGSETVKVTEKEKVKIPDTIHGAKLSDLQKERLAKGETIRVEGLKAKGTVFSADVTIDRKKNTLTFSKPISNTQKVSVKENEVKNNVSTNQRVTPVIKTQTTSKEQKKGRKI</sequence>
<dbReference type="Proteomes" id="UP001228581">
    <property type="component" value="Unassembled WGS sequence"/>
</dbReference>
<dbReference type="Pfam" id="PF13101">
    <property type="entry name" value="DUF3945"/>
    <property type="match status" value="1"/>
</dbReference>
<feature type="compositionally biased region" description="Polar residues" evidence="1">
    <location>
        <begin position="642"/>
        <end position="657"/>
    </location>
</feature>
<feature type="region of interest" description="Disordered" evidence="1">
    <location>
        <begin position="880"/>
        <end position="918"/>
    </location>
</feature>
<evidence type="ECO:0000313" key="4">
    <source>
        <dbReference type="EMBL" id="MDJ1497588.1"/>
    </source>
</evidence>
<feature type="domain" description="DUF3945" evidence="2">
    <location>
        <begin position="823"/>
        <end position="873"/>
    </location>
</feature>
<evidence type="ECO:0000259" key="3">
    <source>
        <dbReference type="Pfam" id="PF13351"/>
    </source>
</evidence>
<feature type="region of interest" description="Disordered" evidence="1">
    <location>
        <begin position="454"/>
        <end position="553"/>
    </location>
</feature>
<evidence type="ECO:0000313" key="5">
    <source>
        <dbReference type="Proteomes" id="UP001228581"/>
    </source>
</evidence>
<feature type="compositionally biased region" description="Polar residues" evidence="1">
    <location>
        <begin position="512"/>
        <end position="528"/>
    </location>
</feature>
<keyword evidence="5" id="KW-1185">Reference proteome</keyword>
<evidence type="ECO:0000259" key="2">
    <source>
        <dbReference type="Pfam" id="PF13101"/>
    </source>
</evidence>
<feature type="compositionally biased region" description="Basic and acidic residues" evidence="1">
    <location>
        <begin position="501"/>
        <end position="511"/>
    </location>
</feature>
<feature type="compositionally biased region" description="Basic and acidic residues" evidence="1">
    <location>
        <begin position="47"/>
        <end position="56"/>
    </location>
</feature>
<feature type="compositionally biased region" description="Basic and acidic residues" evidence="1">
    <location>
        <begin position="454"/>
        <end position="492"/>
    </location>
</feature>
<gene>
    <name evidence="4" type="ORF">QNI19_31910</name>
</gene>
<feature type="region of interest" description="Disordered" evidence="1">
    <location>
        <begin position="1"/>
        <end position="56"/>
    </location>
</feature>
<feature type="compositionally biased region" description="Basic and acidic residues" evidence="1">
    <location>
        <begin position="329"/>
        <end position="338"/>
    </location>
</feature>
<feature type="compositionally biased region" description="Polar residues" evidence="1">
    <location>
        <begin position="358"/>
        <end position="367"/>
    </location>
</feature>
<dbReference type="InterPro" id="IPR025222">
    <property type="entry name" value="DUF3945"/>
</dbReference>
<protein>
    <submittedName>
        <fullName evidence="4">DUF4099 domain-containing protein</fullName>
    </submittedName>
</protein>
<dbReference type="RefSeq" id="WP_314003259.1">
    <property type="nucleotide sequence ID" value="NZ_JASJOT010000034.1"/>
</dbReference>
<feature type="region of interest" description="Disordered" evidence="1">
    <location>
        <begin position="326"/>
        <end position="421"/>
    </location>
</feature>
<feature type="compositionally biased region" description="Basic and acidic residues" evidence="1">
    <location>
        <begin position="346"/>
        <end position="355"/>
    </location>
</feature>
<dbReference type="InterPro" id="IPR025343">
    <property type="entry name" value="DUF4099"/>
</dbReference>
<feature type="compositionally biased region" description="Basic and acidic residues" evidence="1">
    <location>
        <begin position="384"/>
        <end position="393"/>
    </location>
</feature>
<feature type="compositionally biased region" description="Polar residues" evidence="1">
    <location>
        <begin position="895"/>
        <end position="909"/>
    </location>
</feature>
<dbReference type="EMBL" id="JASJOT010000034">
    <property type="protein sequence ID" value="MDJ1497588.1"/>
    <property type="molecule type" value="Genomic_DNA"/>
</dbReference>
<feature type="region of interest" description="Disordered" evidence="1">
    <location>
        <begin position="97"/>
        <end position="120"/>
    </location>
</feature>
<dbReference type="Pfam" id="PF13351">
    <property type="entry name" value="DUF4099"/>
    <property type="match status" value="1"/>
</dbReference>
<reference evidence="4 5" key="1">
    <citation type="submission" date="2023-05" db="EMBL/GenBank/DDBJ databases">
        <authorList>
            <person name="Zhang X."/>
        </authorList>
    </citation>
    <scope>NUCLEOTIDE SEQUENCE [LARGE SCALE GENOMIC DNA]</scope>
    <source>
        <strain evidence="4 5">DM2B3-1</strain>
    </source>
</reference>
<comment type="caution">
    <text evidence="4">The sequence shown here is derived from an EMBL/GenBank/DDBJ whole genome shotgun (WGS) entry which is preliminary data.</text>
</comment>
<feature type="compositionally biased region" description="Basic and acidic residues" evidence="1">
    <location>
        <begin position="97"/>
        <end position="109"/>
    </location>
</feature>
<feature type="compositionally biased region" description="Basic and acidic residues" evidence="1">
    <location>
        <begin position="28"/>
        <end position="40"/>
    </location>
</feature>
<organism evidence="4 5">
    <name type="scientific">Xanthocytophaga flava</name>
    <dbReference type="NCBI Taxonomy" id="3048013"/>
    <lineage>
        <taxon>Bacteria</taxon>
        <taxon>Pseudomonadati</taxon>
        <taxon>Bacteroidota</taxon>
        <taxon>Cytophagia</taxon>
        <taxon>Cytophagales</taxon>
        <taxon>Rhodocytophagaceae</taxon>
        <taxon>Xanthocytophaga</taxon>
    </lineage>
</organism>
<name>A0ABT7CV29_9BACT</name>
<evidence type="ECO:0000256" key="1">
    <source>
        <dbReference type="SAM" id="MobiDB-lite"/>
    </source>
</evidence>
<feature type="compositionally biased region" description="Polar residues" evidence="1">
    <location>
        <begin position="1"/>
        <end position="27"/>
    </location>
</feature>